<reference evidence="2" key="2">
    <citation type="submission" date="2015-06" db="UniProtKB">
        <authorList>
            <consortium name="EnsemblMetazoa"/>
        </authorList>
    </citation>
    <scope>IDENTIFICATION</scope>
</reference>
<feature type="signal peptide" evidence="1">
    <location>
        <begin position="1"/>
        <end position="18"/>
    </location>
</feature>
<dbReference type="EnsemblMetazoa" id="MESCA010144-RA">
    <property type="protein sequence ID" value="MESCA010144-PA"/>
    <property type="gene ID" value="MESCA010144"/>
</dbReference>
<protein>
    <submittedName>
        <fullName evidence="2">Uncharacterized protein</fullName>
    </submittedName>
</protein>
<dbReference type="AlphaFoldDB" id="T1H1S6"/>
<dbReference type="HOGENOM" id="CLU_2485896_0_0_1"/>
<feature type="chain" id="PRO_5004577316" evidence="1">
    <location>
        <begin position="19"/>
        <end position="87"/>
    </location>
</feature>
<keyword evidence="3" id="KW-1185">Reference proteome</keyword>
<organism evidence="2 3">
    <name type="scientific">Megaselia scalaris</name>
    <name type="common">Humpbacked fly</name>
    <name type="synonym">Phora scalaris</name>
    <dbReference type="NCBI Taxonomy" id="36166"/>
    <lineage>
        <taxon>Eukaryota</taxon>
        <taxon>Metazoa</taxon>
        <taxon>Ecdysozoa</taxon>
        <taxon>Arthropoda</taxon>
        <taxon>Hexapoda</taxon>
        <taxon>Insecta</taxon>
        <taxon>Pterygota</taxon>
        <taxon>Neoptera</taxon>
        <taxon>Endopterygota</taxon>
        <taxon>Diptera</taxon>
        <taxon>Brachycera</taxon>
        <taxon>Muscomorpha</taxon>
        <taxon>Platypezoidea</taxon>
        <taxon>Phoridae</taxon>
        <taxon>Megaseliini</taxon>
        <taxon>Megaselia</taxon>
    </lineage>
</organism>
<dbReference type="EMBL" id="CAQQ02373923">
    <property type="status" value="NOT_ANNOTATED_CDS"/>
    <property type="molecule type" value="Genomic_DNA"/>
</dbReference>
<dbReference type="Proteomes" id="UP000015102">
    <property type="component" value="Unassembled WGS sequence"/>
</dbReference>
<evidence type="ECO:0000256" key="1">
    <source>
        <dbReference type="SAM" id="SignalP"/>
    </source>
</evidence>
<sequence length="87" mass="9899">MLFLRTLLVALSVSSIFAYPYCYRCASNWFDGCSPANTCLRDNYAGVVFSYPNRCGYVNGCLGRITNRYVEVDYSLCSSPYDVQYLQ</sequence>
<keyword evidence="1" id="KW-0732">Signal</keyword>
<evidence type="ECO:0000313" key="3">
    <source>
        <dbReference type="Proteomes" id="UP000015102"/>
    </source>
</evidence>
<proteinExistence type="predicted"/>
<evidence type="ECO:0000313" key="2">
    <source>
        <dbReference type="EnsemblMetazoa" id="MESCA010144-PA"/>
    </source>
</evidence>
<reference evidence="3" key="1">
    <citation type="submission" date="2013-02" db="EMBL/GenBank/DDBJ databases">
        <authorList>
            <person name="Hughes D."/>
        </authorList>
    </citation>
    <scope>NUCLEOTIDE SEQUENCE</scope>
    <source>
        <strain>Durham</strain>
        <strain evidence="3">NC isolate 2 -- Noor lab</strain>
    </source>
</reference>
<name>T1H1S6_MEGSC</name>
<accession>T1H1S6</accession>